<dbReference type="EMBL" id="LN681225">
    <property type="protein sequence ID" value="CEK11140.1"/>
    <property type="molecule type" value="Genomic_DNA"/>
</dbReference>
<feature type="domain" description="EAL" evidence="2">
    <location>
        <begin position="402"/>
        <end position="637"/>
    </location>
</feature>
<evidence type="ECO:0000259" key="3">
    <source>
        <dbReference type="PROSITE" id="PS50885"/>
    </source>
</evidence>
<dbReference type="Pfam" id="PF00990">
    <property type="entry name" value="GGDEF"/>
    <property type="match status" value="1"/>
</dbReference>
<dbReference type="GO" id="GO:0007165">
    <property type="term" value="P:signal transduction"/>
    <property type="evidence" value="ECO:0007669"/>
    <property type="project" value="InterPro"/>
</dbReference>
<dbReference type="SMART" id="SM00052">
    <property type="entry name" value="EAL"/>
    <property type="match status" value="1"/>
</dbReference>
<evidence type="ECO:0000259" key="4">
    <source>
        <dbReference type="PROSITE" id="PS50887"/>
    </source>
</evidence>
<dbReference type="PATRIC" id="fig|449.7.peg.341"/>
<dbReference type="SMART" id="SM00267">
    <property type="entry name" value="GGDEF"/>
    <property type="match status" value="1"/>
</dbReference>
<dbReference type="Gene3D" id="6.20.270.20">
    <property type="entry name" value="LapD/MoxY periplasmic domain"/>
    <property type="match status" value="1"/>
</dbReference>
<dbReference type="InterPro" id="IPR001633">
    <property type="entry name" value="EAL_dom"/>
</dbReference>
<feature type="domain" description="GGDEF" evidence="4">
    <location>
        <begin position="267"/>
        <end position="396"/>
    </location>
</feature>
<dbReference type="SUPFAM" id="SSF55073">
    <property type="entry name" value="Nucleotide cyclase"/>
    <property type="match status" value="1"/>
</dbReference>
<dbReference type="InterPro" id="IPR042461">
    <property type="entry name" value="LapD_MoxY_peri_C"/>
</dbReference>
<keyword evidence="1" id="KW-1133">Transmembrane helix</keyword>
<dbReference type="AlphaFoldDB" id="A0A0A8UQN6"/>
<dbReference type="InterPro" id="IPR029787">
    <property type="entry name" value="Nucleotide_cyclase"/>
</dbReference>
<accession>A0A0A8UQN6</accession>
<keyword evidence="1" id="KW-0472">Membrane</keyword>
<evidence type="ECO:0000256" key="1">
    <source>
        <dbReference type="SAM" id="Phobius"/>
    </source>
</evidence>
<dbReference type="SUPFAM" id="SSF141868">
    <property type="entry name" value="EAL domain-like"/>
    <property type="match status" value="1"/>
</dbReference>
<organism evidence="5 6">
    <name type="scientific">Legionella hackeliae</name>
    <dbReference type="NCBI Taxonomy" id="449"/>
    <lineage>
        <taxon>Bacteria</taxon>
        <taxon>Pseudomonadati</taxon>
        <taxon>Pseudomonadota</taxon>
        <taxon>Gammaproteobacteria</taxon>
        <taxon>Legionellales</taxon>
        <taxon>Legionellaceae</taxon>
        <taxon>Legionella</taxon>
    </lineage>
</organism>
<dbReference type="InterPro" id="IPR050706">
    <property type="entry name" value="Cyclic-di-GMP_PDE-like"/>
</dbReference>
<dbReference type="Pfam" id="PF00563">
    <property type="entry name" value="EAL"/>
    <property type="match status" value="1"/>
</dbReference>
<dbReference type="RefSeq" id="WP_045106391.1">
    <property type="nucleotide sequence ID" value="NZ_LN681225.1"/>
</dbReference>
<dbReference type="PROSITE" id="PS50887">
    <property type="entry name" value="GGDEF"/>
    <property type="match status" value="1"/>
</dbReference>
<dbReference type="PANTHER" id="PTHR33121:SF79">
    <property type="entry name" value="CYCLIC DI-GMP PHOSPHODIESTERASE PDED-RELATED"/>
    <property type="match status" value="1"/>
</dbReference>
<dbReference type="PROSITE" id="PS50885">
    <property type="entry name" value="HAMP"/>
    <property type="match status" value="1"/>
</dbReference>
<dbReference type="GO" id="GO:0016020">
    <property type="term" value="C:membrane"/>
    <property type="evidence" value="ECO:0007669"/>
    <property type="project" value="InterPro"/>
</dbReference>
<dbReference type="GO" id="GO:0071111">
    <property type="term" value="F:cyclic-guanylate-specific phosphodiesterase activity"/>
    <property type="evidence" value="ECO:0007669"/>
    <property type="project" value="InterPro"/>
</dbReference>
<dbReference type="InterPro" id="IPR000160">
    <property type="entry name" value="GGDEF_dom"/>
</dbReference>
<evidence type="ECO:0000313" key="5">
    <source>
        <dbReference type="EMBL" id="CEK11140.1"/>
    </source>
</evidence>
<evidence type="ECO:0000313" key="6">
    <source>
        <dbReference type="Proteomes" id="UP000032803"/>
    </source>
</evidence>
<evidence type="ECO:0000259" key="2">
    <source>
        <dbReference type="PROSITE" id="PS50883"/>
    </source>
</evidence>
<dbReference type="Gene3D" id="3.30.70.270">
    <property type="match status" value="1"/>
</dbReference>
<dbReference type="Pfam" id="PF16448">
    <property type="entry name" value="LapD_MoxY_N"/>
    <property type="match status" value="1"/>
</dbReference>
<dbReference type="NCBIfam" id="TIGR00254">
    <property type="entry name" value="GGDEF"/>
    <property type="match status" value="1"/>
</dbReference>
<dbReference type="HOGENOM" id="CLU_000445_109_1_6"/>
<dbReference type="InterPro" id="IPR003660">
    <property type="entry name" value="HAMP_dom"/>
</dbReference>
<name>A0A0A8UQN6_LEGHA</name>
<protein>
    <submittedName>
        <fullName evidence="5">Uncharacterized protein</fullName>
    </submittedName>
</protein>
<sequence>MTLAKKMSLVVLSLLMLIFIGSYLITLNNERNYFIEQLSSNAQDTATSLGLSLSQALMKNDKALMHSMVQAVFDRGYFSMIEVRDLNGRLLASRYASTEHKKTVPNWFYKLVQWQPVIQSSIVMRGWNQVGEVFVTTDSNYALHALWNNAFYLTVWYAIFAVISLFIIYFFIHWLLKPLKRVTQQAQEICLRKFPIQKEIPKTPELRQVTLAMNKMVRRIKEIFNDQLEQMEKLSDQSLQDPLTNLGNRRYFLQQLTSLLSDEKEFAPGFMILVAVDGLESVNKEQGFQQGDKVLCDIADGCTRFWTNSVAINISRISGTNFGLLIQEHDPDVFIKNCESFNQTIQKLINAYPSCEVAIAALSYSFQQTSTELLIEADRLLKIARHEPSKLAYSPQLSIPSVNITKDAITAALSELRFSLYGQWVVAIQGKLHQEVFVRLNEAGKEINAGYFMPIAEKEGVAYLIDQVVLSKVITANLLNQTPLALNITEETITNTNYRSSYLDKLEQLPIELRKRLHIEFNEKAVLKNFSKTLLFVQSLQKLSITVGIDQVGVNFSQMHYLNELPINYIKLHGSLFCDVTENQNKQFFIHYFNEMAKILDIKVIATFIETQDQWGVLQSLGLKWGQGQFLSGIQPL</sequence>
<dbReference type="OrthoDB" id="5894408at2"/>
<feature type="transmembrane region" description="Helical" evidence="1">
    <location>
        <begin position="7"/>
        <end position="25"/>
    </location>
</feature>
<dbReference type="PANTHER" id="PTHR33121">
    <property type="entry name" value="CYCLIC DI-GMP PHOSPHODIESTERASE PDEF"/>
    <property type="match status" value="1"/>
</dbReference>
<feature type="domain" description="HAMP" evidence="3">
    <location>
        <begin position="173"/>
        <end position="225"/>
    </location>
</feature>
<dbReference type="InterPro" id="IPR032244">
    <property type="entry name" value="LapD_MoxY_N"/>
</dbReference>
<dbReference type="Gene3D" id="3.20.20.450">
    <property type="entry name" value="EAL domain"/>
    <property type="match status" value="1"/>
</dbReference>
<dbReference type="PROSITE" id="PS50883">
    <property type="entry name" value="EAL"/>
    <property type="match status" value="1"/>
</dbReference>
<keyword evidence="1" id="KW-0812">Transmembrane</keyword>
<dbReference type="CDD" id="cd01948">
    <property type="entry name" value="EAL"/>
    <property type="match status" value="1"/>
</dbReference>
<dbReference type="InterPro" id="IPR043128">
    <property type="entry name" value="Rev_trsase/Diguanyl_cyclase"/>
</dbReference>
<dbReference type="Proteomes" id="UP000032803">
    <property type="component" value="Chromosome I"/>
</dbReference>
<dbReference type="STRING" id="449.LHA_2116"/>
<dbReference type="InterPro" id="IPR035919">
    <property type="entry name" value="EAL_sf"/>
</dbReference>
<gene>
    <name evidence="5" type="ORF">LHA_2116</name>
</gene>
<dbReference type="Gene3D" id="3.30.110.200">
    <property type="match status" value="1"/>
</dbReference>
<feature type="transmembrane region" description="Helical" evidence="1">
    <location>
        <begin position="155"/>
        <end position="176"/>
    </location>
</feature>
<reference evidence="6" key="1">
    <citation type="submission" date="2014-09" db="EMBL/GenBank/DDBJ databases">
        <authorList>
            <person name="Gomez-Valero L."/>
        </authorList>
    </citation>
    <scope>NUCLEOTIDE SEQUENCE [LARGE SCALE GENOMIC DNA]</scope>
    <source>
        <strain evidence="6">ATCC35250</strain>
    </source>
</reference>
<dbReference type="KEGG" id="lha:LHA_2116"/>
<proteinExistence type="predicted"/>
<keyword evidence="6" id="KW-1185">Reference proteome</keyword>